<reference evidence="2" key="1">
    <citation type="journal article" date="2014" name="Nat. Genet.">
        <title>The genome of the stress-tolerant wild tomato species Solanum pennellii.</title>
        <authorList>
            <person name="Bolger A."/>
            <person name="Scossa F."/>
            <person name="Bolger M.E."/>
            <person name="Lanz C."/>
            <person name="Maumus F."/>
            <person name="Tohge T."/>
            <person name="Quesneville H."/>
            <person name="Alseekh S."/>
            <person name="Sorensen I."/>
            <person name="Lichtenstein G."/>
            <person name="Fich E.A."/>
            <person name="Conte M."/>
            <person name="Keller H."/>
            <person name="Schneeberger K."/>
            <person name="Schwacke R."/>
            <person name="Ofner I."/>
            <person name="Vrebalov J."/>
            <person name="Xu Y."/>
            <person name="Osorio S."/>
            <person name="Aflitos S.A."/>
            <person name="Schijlen E."/>
            <person name="Jimenez-Gomez J.M."/>
            <person name="Ryngajllo M."/>
            <person name="Kimura S."/>
            <person name="Kumar R."/>
            <person name="Koenig D."/>
            <person name="Headland L.R."/>
            <person name="Maloof J.N."/>
            <person name="Sinha N."/>
            <person name="van Ham R.C."/>
            <person name="Lankhorst R.K."/>
            <person name="Mao L."/>
            <person name="Vogel A."/>
            <person name="Arsova B."/>
            <person name="Panstruga R."/>
            <person name="Fei Z."/>
            <person name="Rose J.K."/>
            <person name="Zamir D."/>
            <person name="Carrari F."/>
            <person name="Giovannoni J.J."/>
            <person name="Weigel D."/>
            <person name="Usadel B."/>
            <person name="Fernie A.R."/>
        </authorList>
    </citation>
    <scope>NUCLEOTIDE SEQUENCE [LARGE SCALE GENOMIC DNA]</scope>
    <source>
        <strain evidence="2">cv. LA0716</strain>
    </source>
</reference>
<proteinExistence type="predicted"/>
<name>A0ABM1GSK2_SOLPN</name>
<keyword evidence="1" id="KW-0472">Membrane</keyword>
<keyword evidence="2" id="KW-1185">Reference proteome</keyword>
<feature type="transmembrane region" description="Helical" evidence="1">
    <location>
        <begin position="247"/>
        <end position="266"/>
    </location>
</feature>
<evidence type="ECO:0000256" key="1">
    <source>
        <dbReference type="SAM" id="Phobius"/>
    </source>
</evidence>
<accession>A0ABM1GSK2</accession>
<keyword evidence="1" id="KW-1133">Transmembrane helix</keyword>
<dbReference type="RefSeq" id="XP_015075278.1">
    <property type="nucleotide sequence ID" value="XM_015219792.2"/>
</dbReference>
<dbReference type="GeneID" id="107019241"/>
<reference evidence="3" key="2">
    <citation type="submission" date="2025-08" db="UniProtKB">
        <authorList>
            <consortium name="RefSeq"/>
        </authorList>
    </citation>
    <scope>IDENTIFICATION</scope>
</reference>
<protein>
    <submittedName>
        <fullName evidence="3">Uncharacterized protein LOC107019241</fullName>
    </submittedName>
</protein>
<dbReference type="PANTHER" id="PTHR33133">
    <property type="entry name" value="OS08G0107100 PROTEIN-RELATED"/>
    <property type="match status" value="1"/>
</dbReference>
<keyword evidence="1" id="KW-0812">Transmembrane</keyword>
<feature type="transmembrane region" description="Helical" evidence="1">
    <location>
        <begin position="33"/>
        <end position="55"/>
    </location>
</feature>
<dbReference type="Proteomes" id="UP000694930">
    <property type="component" value="Chromosome 5"/>
</dbReference>
<evidence type="ECO:0000313" key="2">
    <source>
        <dbReference type="Proteomes" id="UP000694930"/>
    </source>
</evidence>
<gene>
    <name evidence="3" type="primary">LOC107019241</name>
</gene>
<feature type="transmembrane region" description="Helical" evidence="1">
    <location>
        <begin position="122"/>
        <end position="146"/>
    </location>
</feature>
<organism evidence="2 3">
    <name type="scientific">Solanum pennellii</name>
    <name type="common">Tomato</name>
    <name type="synonym">Lycopersicon pennellii</name>
    <dbReference type="NCBI Taxonomy" id="28526"/>
    <lineage>
        <taxon>Eukaryota</taxon>
        <taxon>Viridiplantae</taxon>
        <taxon>Streptophyta</taxon>
        <taxon>Embryophyta</taxon>
        <taxon>Tracheophyta</taxon>
        <taxon>Spermatophyta</taxon>
        <taxon>Magnoliopsida</taxon>
        <taxon>eudicotyledons</taxon>
        <taxon>Gunneridae</taxon>
        <taxon>Pentapetalae</taxon>
        <taxon>asterids</taxon>
        <taxon>lamiids</taxon>
        <taxon>Solanales</taxon>
        <taxon>Solanaceae</taxon>
        <taxon>Solanoideae</taxon>
        <taxon>Solaneae</taxon>
        <taxon>Solanum</taxon>
        <taxon>Solanum subgen. Lycopersicon</taxon>
    </lineage>
</organism>
<feature type="transmembrane region" description="Helical" evidence="1">
    <location>
        <begin position="210"/>
        <end position="235"/>
    </location>
</feature>
<feature type="transmembrane region" description="Helical" evidence="1">
    <location>
        <begin position="158"/>
        <end position="189"/>
    </location>
</feature>
<feature type="transmembrane region" description="Helical" evidence="1">
    <location>
        <begin position="75"/>
        <end position="101"/>
    </location>
</feature>
<dbReference type="PANTHER" id="PTHR33133:SF47">
    <property type="match status" value="1"/>
</dbReference>
<evidence type="ECO:0000313" key="3">
    <source>
        <dbReference type="RefSeq" id="XP_015075278.1"/>
    </source>
</evidence>
<sequence length="300" mass="33875">MSSSTENRSSLWRDILISSNLVTKPNSGHFRALSILFLCPILFTLIVYPSFHLSLFHPDYDFTISTQLSLSNFEIIALIICTLFLVLFYLCTVATFTYSTIQASYGRPINVVSSIKSIRNSFFPLLSTFVISHTILISITLIFALVLSRLIELKYYLINHLIIFAIIVLVPILIWLQVNWSLAYVVAVVESKKGYESLRRSAYLVKGMGSIALSMVLFYGLVMGCSLGGCSMYLVAMGTAKGEQWRFLKVILLQIFQSSAVGYMMMNQYLIGKAVLYTYCDDLKMGDDEFVNEYVSLNMV</sequence>